<evidence type="ECO:0000313" key="1">
    <source>
        <dbReference type="EMBL" id="KAJ7517845.1"/>
    </source>
</evidence>
<comment type="caution">
    <text evidence="1">The sequence shown here is derived from an EMBL/GenBank/DDBJ whole genome shotgun (WGS) entry which is preliminary data.</text>
</comment>
<keyword evidence="2" id="KW-1185">Reference proteome</keyword>
<dbReference type="EMBL" id="CM055112">
    <property type="protein sequence ID" value="KAJ7517845.1"/>
    <property type="molecule type" value="Genomic_DNA"/>
</dbReference>
<dbReference type="Proteomes" id="UP001162992">
    <property type="component" value="Chromosome 21"/>
</dbReference>
<proteinExistence type="predicted"/>
<organism evidence="1 2">
    <name type="scientific">Diphasiastrum complanatum</name>
    <name type="common">Issler's clubmoss</name>
    <name type="synonym">Lycopodium complanatum</name>
    <dbReference type="NCBI Taxonomy" id="34168"/>
    <lineage>
        <taxon>Eukaryota</taxon>
        <taxon>Viridiplantae</taxon>
        <taxon>Streptophyta</taxon>
        <taxon>Embryophyta</taxon>
        <taxon>Tracheophyta</taxon>
        <taxon>Lycopodiopsida</taxon>
        <taxon>Lycopodiales</taxon>
        <taxon>Lycopodiaceae</taxon>
        <taxon>Lycopodioideae</taxon>
        <taxon>Diphasiastrum</taxon>
    </lineage>
</organism>
<evidence type="ECO:0000313" key="2">
    <source>
        <dbReference type="Proteomes" id="UP001162992"/>
    </source>
</evidence>
<protein>
    <submittedName>
        <fullName evidence="1">Uncharacterized protein</fullName>
    </submittedName>
</protein>
<reference evidence="2" key="1">
    <citation type="journal article" date="2024" name="Proc. Natl. Acad. Sci. U.S.A.">
        <title>Extraordinary preservation of gene collinearity over three hundred million years revealed in homosporous lycophytes.</title>
        <authorList>
            <person name="Li C."/>
            <person name="Wickell D."/>
            <person name="Kuo L.Y."/>
            <person name="Chen X."/>
            <person name="Nie B."/>
            <person name="Liao X."/>
            <person name="Peng D."/>
            <person name="Ji J."/>
            <person name="Jenkins J."/>
            <person name="Williams M."/>
            <person name="Shu S."/>
            <person name="Plott C."/>
            <person name="Barry K."/>
            <person name="Rajasekar S."/>
            <person name="Grimwood J."/>
            <person name="Han X."/>
            <person name="Sun S."/>
            <person name="Hou Z."/>
            <person name="He W."/>
            <person name="Dai G."/>
            <person name="Sun C."/>
            <person name="Schmutz J."/>
            <person name="Leebens-Mack J.H."/>
            <person name="Li F.W."/>
            <person name="Wang L."/>
        </authorList>
    </citation>
    <scope>NUCLEOTIDE SEQUENCE [LARGE SCALE GENOMIC DNA]</scope>
    <source>
        <strain evidence="2">cv. PW_Plant_1</strain>
    </source>
</reference>
<sequence>MNDFDFYAQGAQALCDRGVKELPHAYIQPEHERPSPASLVRGKHMPVIDLSRFHGDGRDQAMEELRFACESWGFFHLINHGFPESCMKAMLEVGRQFFELPAEVKMQFFQKKGTGRRTRYGLSFNTEDNRVSDWRDFLSQPCHPLSDEIISTWPHVPVHYREIAKEYAKNVRALALRLLALLSESLGLRESFLDEAFKGHHQLMVINHYPPCPQPDLTLGVTGHTDPYGFTIVQHDDVPGLEVMKDGSWYAVKSIPNAFVINIGDQMEILSNGRYKSIEHRAVVNSEKTRFSIVSFYGPSHDAIIAPAGELIRQKPDQSADYGEILFEDYLREFFSRGLDSKFYINSVKIEK</sequence>
<gene>
    <name evidence="1" type="ORF">O6H91_21G042100</name>
</gene>
<name>A0ACC2AJU4_DIPCM</name>
<accession>A0ACC2AJU4</accession>